<evidence type="ECO:0000256" key="1">
    <source>
        <dbReference type="ARBA" id="ARBA00022500"/>
    </source>
</evidence>
<dbReference type="Pfam" id="PF00672">
    <property type="entry name" value="HAMP"/>
    <property type="match status" value="1"/>
</dbReference>
<evidence type="ECO:0000259" key="6">
    <source>
        <dbReference type="PROSITE" id="PS50111"/>
    </source>
</evidence>
<evidence type="ECO:0000313" key="9">
    <source>
        <dbReference type="Proteomes" id="UP000614714"/>
    </source>
</evidence>
<dbReference type="PANTHER" id="PTHR43531:SF11">
    <property type="entry name" value="METHYL-ACCEPTING CHEMOTAXIS PROTEIN 3"/>
    <property type="match status" value="1"/>
</dbReference>
<sequence length="768" mass="81692">MLKNVRIGGRLGLGFGIMLVIVMAVGGTGYWGVKESTQTTIAMLQGDATISENASRARANVVGLRRYEKDLFLNIGDRDKEKEYLGKWNEQREHLENRLKDLDKIVVLQKERDEIKAMKEELAAYEAGFTKIYQQIEAGRIKSPAQANNAVEPYKAGIHKFESVSKDMADESNKRMDSKEKVMIDLSRHVTLLVLGSVLVSLVVGILVSFLITRSITAPINAAVEVAKTVAAGDLTVTVEVNSKDEVGELLSAMQTMVQNLMAMIGKIRGTSGEVASAAGQISANTQQLTKSAHGQASATEETSATMVQMAASIQTVAANADSLAANADEVSSSIEELGVSSEQVAKSADVMASAVAETSATIEQMTISIENVAQNADELMTSVAETSATIEQITVSIDQVASNSQELQKVVADSSSTIEEMAASIRQVARNVEEADQVAKGAAKEGNAGLEAGQQAVTAMGRVAEVIEKTSDSILNLGRRSEEIGNIVKVIGEIADQTNLLALNAAIEAARAGDAGRGFAVVADEVRKLAERSMGATKEIALVIRQVQADTGESVKYGEIASQEAKNSMELITLAGNSLENIVSSIERTSTLMSDIARMTAEQSNASNQVLRAVEQMSGASDVVANAAREQATGGRQIRIAVERMNQLTQEVTGSAKEQALGSRQIRIAVENMNQVTSQVTLATREQSLSARQIVAAVNSMTAMTQSVANATSEQKKGGEMVVVAMDNISDITRENLSAVEQLSRAAQNLTQQADEMTALVGTFKVA</sequence>
<keyword evidence="1" id="KW-0145">Chemotaxis</keyword>
<dbReference type="InterPro" id="IPR051310">
    <property type="entry name" value="MCP_chemotaxis"/>
</dbReference>
<evidence type="ECO:0000256" key="3">
    <source>
        <dbReference type="PROSITE-ProRule" id="PRU00284"/>
    </source>
</evidence>
<dbReference type="Gene3D" id="1.10.287.950">
    <property type="entry name" value="Methyl-accepting chemotaxis protein"/>
    <property type="match status" value="3"/>
</dbReference>
<dbReference type="InterPro" id="IPR003660">
    <property type="entry name" value="HAMP_dom"/>
</dbReference>
<dbReference type="InterPro" id="IPR024478">
    <property type="entry name" value="HlyB_4HB_MCP"/>
</dbReference>
<dbReference type="RefSeq" id="WP_199390825.1">
    <property type="nucleotide sequence ID" value="NZ_JAEMHL010000015.1"/>
</dbReference>
<evidence type="ECO:0000259" key="7">
    <source>
        <dbReference type="PROSITE" id="PS50885"/>
    </source>
</evidence>
<evidence type="ECO:0000256" key="4">
    <source>
        <dbReference type="SAM" id="Coils"/>
    </source>
</evidence>
<protein>
    <submittedName>
        <fullName evidence="8">MCP four helix bundle domain-containing protein</fullName>
    </submittedName>
</protein>
<dbReference type="PROSITE" id="PS50885">
    <property type="entry name" value="HAMP"/>
    <property type="match status" value="1"/>
</dbReference>
<keyword evidence="5" id="KW-0472">Membrane</keyword>
<keyword evidence="5" id="KW-0812">Transmembrane</keyword>
<name>A0ABS0YJD2_9BACT</name>
<dbReference type="PROSITE" id="PS50111">
    <property type="entry name" value="CHEMOTAXIS_TRANSDUC_2"/>
    <property type="match status" value="1"/>
</dbReference>
<dbReference type="SMART" id="SM00304">
    <property type="entry name" value="HAMP"/>
    <property type="match status" value="2"/>
</dbReference>
<proteinExistence type="inferred from homology"/>
<dbReference type="PANTHER" id="PTHR43531">
    <property type="entry name" value="PROTEIN ICFG"/>
    <property type="match status" value="1"/>
</dbReference>
<dbReference type="Proteomes" id="UP000614714">
    <property type="component" value="Unassembled WGS sequence"/>
</dbReference>
<keyword evidence="4" id="KW-0175">Coiled coil</keyword>
<keyword evidence="5" id="KW-1133">Transmembrane helix</keyword>
<gene>
    <name evidence="8" type="ORF">JFN91_19550</name>
</gene>
<feature type="coiled-coil region" evidence="4">
    <location>
        <begin position="78"/>
        <end position="128"/>
    </location>
</feature>
<dbReference type="Pfam" id="PF12729">
    <property type="entry name" value="4HB_MCP_1"/>
    <property type="match status" value="1"/>
</dbReference>
<feature type="transmembrane region" description="Helical" evidence="5">
    <location>
        <begin position="12"/>
        <end position="33"/>
    </location>
</feature>
<comment type="similarity">
    <text evidence="2">Belongs to the methyl-accepting chemotaxis (MCP) protein family.</text>
</comment>
<reference evidence="8 9" key="1">
    <citation type="submission" date="2020-12" db="EMBL/GenBank/DDBJ databases">
        <title>Geomonas sp. Red421, isolated from paddy soil.</title>
        <authorList>
            <person name="Xu Z."/>
            <person name="Zhang Z."/>
            <person name="Masuda Y."/>
            <person name="Itoh H."/>
            <person name="Senoo K."/>
        </authorList>
    </citation>
    <scope>NUCLEOTIDE SEQUENCE [LARGE SCALE GENOMIC DNA]</scope>
    <source>
        <strain evidence="8 9">Red421</strain>
    </source>
</reference>
<dbReference type="EMBL" id="JAEMHL010000015">
    <property type="protein sequence ID" value="MBJ6752416.1"/>
    <property type="molecule type" value="Genomic_DNA"/>
</dbReference>
<comment type="caution">
    <text evidence="8">The sequence shown here is derived from an EMBL/GenBank/DDBJ whole genome shotgun (WGS) entry which is preliminary data.</text>
</comment>
<dbReference type="Pfam" id="PF00015">
    <property type="entry name" value="MCPsignal"/>
    <property type="match status" value="1"/>
</dbReference>
<accession>A0ABS0YJD2</accession>
<keyword evidence="3" id="KW-0807">Transducer</keyword>
<dbReference type="InterPro" id="IPR004089">
    <property type="entry name" value="MCPsignal_dom"/>
</dbReference>
<dbReference type="CDD" id="cd06225">
    <property type="entry name" value="HAMP"/>
    <property type="match status" value="1"/>
</dbReference>
<dbReference type="SMART" id="SM00283">
    <property type="entry name" value="MA"/>
    <property type="match status" value="1"/>
</dbReference>
<evidence type="ECO:0000313" key="8">
    <source>
        <dbReference type="EMBL" id="MBJ6752416.1"/>
    </source>
</evidence>
<feature type="domain" description="Methyl-accepting transducer" evidence="6">
    <location>
        <begin position="383"/>
        <end position="619"/>
    </location>
</feature>
<evidence type="ECO:0000256" key="2">
    <source>
        <dbReference type="ARBA" id="ARBA00029447"/>
    </source>
</evidence>
<dbReference type="SUPFAM" id="SSF58104">
    <property type="entry name" value="Methyl-accepting chemotaxis protein (MCP) signaling domain"/>
    <property type="match status" value="3"/>
</dbReference>
<evidence type="ECO:0000256" key="5">
    <source>
        <dbReference type="SAM" id="Phobius"/>
    </source>
</evidence>
<feature type="transmembrane region" description="Helical" evidence="5">
    <location>
        <begin position="190"/>
        <end position="212"/>
    </location>
</feature>
<keyword evidence="9" id="KW-1185">Reference proteome</keyword>
<organism evidence="8 9">
    <name type="scientific">Geomonas anaerohicana</name>
    <dbReference type="NCBI Taxonomy" id="2798583"/>
    <lineage>
        <taxon>Bacteria</taxon>
        <taxon>Pseudomonadati</taxon>
        <taxon>Thermodesulfobacteriota</taxon>
        <taxon>Desulfuromonadia</taxon>
        <taxon>Geobacterales</taxon>
        <taxon>Geobacteraceae</taxon>
        <taxon>Geomonas</taxon>
    </lineage>
</organism>
<dbReference type="CDD" id="cd11386">
    <property type="entry name" value="MCP_signal"/>
    <property type="match status" value="1"/>
</dbReference>
<feature type="domain" description="HAMP" evidence="7">
    <location>
        <begin position="214"/>
        <end position="266"/>
    </location>
</feature>